<keyword evidence="3" id="KW-1185">Reference proteome</keyword>
<dbReference type="Proteomes" id="UP000270046">
    <property type="component" value="Chromosome"/>
</dbReference>
<proteinExistence type="predicted"/>
<keyword evidence="1" id="KW-1133">Transmembrane helix</keyword>
<reference evidence="2 3" key="1">
    <citation type="submission" date="2018-10" db="EMBL/GenBank/DDBJ databases">
        <title>Genome sequencing of Mucilaginibacter sp. HYN0043.</title>
        <authorList>
            <person name="Kim M."/>
            <person name="Yi H."/>
        </authorList>
    </citation>
    <scope>NUCLEOTIDE SEQUENCE [LARGE SCALE GENOMIC DNA]</scope>
    <source>
        <strain evidence="2 3">HYN0043</strain>
    </source>
</reference>
<evidence type="ECO:0000256" key="1">
    <source>
        <dbReference type="SAM" id="Phobius"/>
    </source>
</evidence>
<dbReference type="AlphaFoldDB" id="A0A494VWY5"/>
<accession>A0A494VWY5</accession>
<gene>
    <name evidence="2" type="ORF">HYN43_023050</name>
</gene>
<organism evidence="2 3">
    <name type="scientific">Mucilaginibacter celer</name>
    <dbReference type="NCBI Taxonomy" id="2305508"/>
    <lineage>
        <taxon>Bacteria</taxon>
        <taxon>Pseudomonadati</taxon>
        <taxon>Bacteroidota</taxon>
        <taxon>Sphingobacteriia</taxon>
        <taxon>Sphingobacteriales</taxon>
        <taxon>Sphingobacteriaceae</taxon>
        <taxon>Mucilaginibacter</taxon>
    </lineage>
</organism>
<keyword evidence="1" id="KW-0472">Membrane</keyword>
<keyword evidence="1" id="KW-0812">Transmembrane</keyword>
<evidence type="ECO:0000313" key="2">
    <source>
        <dbReference type="EMBL" id="AYL97990.1"/>
    </source>
</evidence>
<dbReference type="OrthoDB" id="713928at2"/>
<dbReference type="EMBL" id="CP032869">
    <property type="protein sequence ID" value="AYL97990.1"/>
    <property type="molecule type" value="Genomic_DNA"/>
</dbReference>
<evidence type="ECO:0000313" key="3">
    <source>
        <dbReference type="Proteomes" id="UP000270046"/>
    </source>
</evidence>
<protein>
    <submittedName>
        <fullName evidence="2">FUSC family protein</fullName>
    </submittedName>
</protein>
<feature type="transmembrane region" description="Helical" evidence="1">
    <location>
        <begin position="26"/>
        <end position="44"/>
    </location>
</feature>
<sequence>MKQKELADLTNEELLQEAKKIKTNNIYDAAIFGFLIGVAVYSAVRNGFGLLTFLPLIYVPIAAKNKIRNKEVERLVKEKGLK</sequence>
<name>A0A494VWY5_9SPHI</name>
<dbReference type="KEGG" id="muh:HYN43_023050"/>
<dbReference type="RefSeq" id="WP_119406272.1">
    <property type="nucleotide sequence ID" value="NZ_CP032869.1"/>
</dbReference>